<comment type="caution">
    <text evidence="4">The sequence shown here is derived from an EMBL/GenBank/DDBJ whole genome shotgun (WGS) entry which is preliminary data.</text>
</comment>
<dbReference type="EMBL" id="JBEVYD010000012">
    <property type="protein sequence ID" value="KAL3229152.1"/>
    <property type="molecule type" value="Genomic_DNA"/>
</dbReference>
<gene>
    <name evidence="4" type="ORF">RNJ44_02239</name>
</gene>
<keyword evidence="5" id="KW-1185">Reference proteome</keyword>
<sequence length="292" mass="32761">MTLQNNIEFAISHVVEYLNKVVNLDVEVENWTKSEVQRVSIRCRSSNAKYGHLNIVGVETIPKQQCLISFLTKDDSLAQFMLNYKIDLLINEATKYPLDYEEYIDKNPEEFRKIMDNISTKIEVKAIARQFQQDLKATDQSQMEGYLRDPIRDDPLRLPTAGSERRLMDDRPGFDDEYEIQRQRNEDLRPGGSDLGNYGDRDLYPTGNRYPDLNNPGQMPGLPDTSGGMIFDPFSGRNQQGREPAVKPPGWMPGAKFDDPYGRPPPSFPGSGFGQGSGFGSGSGGFGSGGFI</sequence>
<evidence type="ECO:0000256" key="1">
    <source>
        <dbReference type="ARBA" id="ARBA00006405"/>
    </source>
</evidence>
<feature type="compositionally biased region" description="Gly residues" evidence="2">
    <location>
        <begin position="271"/>
        <end position="292"/>
    </location>
</feature>
<proteinExistence type="inferred from homology"/>
<feature type="region of interest" description="Disordered" evidence="2">
    <location>
        <begin position="150"/>
        <end position="292"/>
    </location>
</feature>
<feature type="compositionally biased region" description="Basic and acidic residues" evidence="2">
    <location>
        <begin position="163"/>
        <end position="189"/>
    </location>
</feature>
<dbReference type="Pfam" id="PF08577">
    <property type="entry name" value="PI31_Prot_C"/>
    <property type="match status" value="1"/>
</dbReference>
<name>A0ABR4NMY0_9SACH</name>
<evidence type="ECO:0000313" key="4">
    <source>
        <dbReference type="EMBL" id="KAL3229152.1"/>
    </source>
</evidence>
<evidence type="ECO:0000256" key="2">
    <source>
        <dbReference type="SAM" id="MobiDB-lite"/>
    </source>
</evidence>
<dbReference type="InterPro" id="IPR013886">
    <property type="entry name" value="PI31_Prot_C"/>
</dbReference>
<accession>A0ABR4NMY0</accession>
<protein>
    <recommendedName>
        <fullName evidence="3">PI31 proteasome regulator C-terminal domain-containing protein</fullName>
    </recommendedName>
</protein>
<comment type="similarity">
    <text evidence="1">Belongs to the proteasome inhibitor PI31 family.</text>
</comment>
<reference evidence="4 5" key="1">
    <citation type="submission" date="2024-05" db="EMBL/GenBank/DDBJ databases">
        <title>Long read based assembly of the Candida bracarensis genome reveals expanded adhesin content.</title>
        <authorList>
            <person name="Marcet-Houben M."/>
            <person name="Ksiezopolska E."/>
            <person name="Gabaldon T."/>
        </authorList>
    </citation>
    <scope>NUCLEOTIDE SEQUENCE [LARGE SCALE GENOMIC DNA]</scope>
    <source>
        <strain evidence="4 5">CBM6</strain>
    </source>
</reference>
<evidence type="ECO:0000313" key="5">
    <source>
        <dbReference type="Proteomes" id="UP001623330"/>
    </source>
</evidence>
<feature type="domain" description="PI31 proteasome regulator C-terminal" evidence="3">
    <location>
        <begin position="198"/>
        <end position="263"/>
    </location>
</feature>
<organism evidence="4 5">
    <name type="scientific">Nakaseomyces bracarensis</name>
    <dbReference type="NCBI Taxonomy" id="273131"/>
    <lineage>
        <taxon>Eukaryota</taxon>
        <taxon>Fungi</taxon>
        <taxon>Dikarya</taxon>
        <taxon>Ascomycota</taxon>
        <taxon>Saccharomycotina</taxon>
        <taxon>Saccharomycetes</taxon>
        <taxon>Saccharomycetales</taxon>
        <taxon>Saccharomycetaceae</taxon>
        <taxon>Nakaseomyces</taxon>
    </lineage>
</organism>
<evidence type="ECO:0000259" key="3">
    <source>
        <dbReference type="Pfam" id="PF08577"/>
    </source>
</evidence>
<dbReference type="Proteomes" id="UP001623330">
    <property type="component" value="Unassembled WGS sequence"/>
</dbReference>